<dbReference type="InterPro" id="IPR005614">
    <property type="entry name" value="NrfD-like"/>
</dbReference>
<dbReference type="Pfam" id="PF03916">
    <property type="entry name" value="NrfD"/>
    <property type="match status" value="1"/>
</dbReference>
<keyword evidence="3" id="KW-1003">Cell membrane</keyword>
<sequence>MLERVLKGSPKYYAWLCFLLAVIGYAFVVYVFQLIYGLKLTGLSRNVSWGFYIAQFTYLVGVAAGAVMLVLPAYFHHYKPFKRVIIFGEFLAIGAVVMCMLFIVVDMGQPQRVMNMFLHPTPNSVMFWDATVLLGYLILNAVIGWTTLEAERYDVQPPKWIKYLVYVSIFWAFSIHTVTGFLYAGLPGRHYWLTAIMAARFLASAFCSGPALLLLLLFMLKRLTGFDPGKAVVRPLSLIITYAMGINIFFYCLEVFTAFYSGIPGHQHPLIFLFTGHEGLNVWVTGWMWTAVVFAFLSMALLLTPRFRKNDKILPWALLMLFIASWIDKSLGLLIGGFMPTPYETYEVYTPSFWEVSIGLGIFALGALIVSLLWKIALDVKKEAGEAFELPADEATKV</sequence>
<feature type="transmembrane region" description="Helical" evidence="7">
    <location>
        <begin position="316"/>
        <end position="340"/>
    </location>
</feature>
<keyword evidence="6 7" id="KW-0472">Membrane</keyword>
<comment type="similarity">
    <text evidence="2">Belongs to the NrfD family.</text>
</comment>
<keyword evidence="5 7" id="KW-1133">Transmembrane helix</keyword>
<evidence type="ECO:0000313" key="8">
    <source>
        <dbReference type="EMBL" id="HJA07829.1"/>
    </source>
</evidence>
<comment type="subcellular location">
    <subcellularLocation>
        <location evidence="1">Cell membrane</location>
        <topology evidence="1">Multi-pass membrane protein</topology>
    </subcellularLocation>
</comment>
<evidence type="ECO:0000256" key="4">
    <source>
        <dbReference type="ARBA" id="ARBA00022692"/>
    </source>
</evidence>
<evidence type="ECO:0000256" key="2">
    <source>
        <dbReference type="ARBA" id="ARBA00008929"/>
    </source>
</evidence>
<evidence type="ECO:0000256" key="7">
    <source>
        <dbReference type="SAM" id="Phobius"/>
    </source>
</evidence>
<dbReference type="InterPro" id="IPR054823">
    <property type="entry name" value="DsrP-like"/>
</dbReference>
<dbReference type="Gene3D" id="1.20.1630.10">
    <property type="entry name" value="Formate dehydrogenase/DMSO reductase domain"/>
    <property type="match status" value="1"/>
</dbReference>
<evidence type="ECO:0000256" key="6">
    <source>
        <dbReference type="ARBA" id="ARBA00023136"/>
    </source>
</evidence>
<dbReference type="NCBIfam" id="NF045798">
    <property type="entry name" value="DsrP"/>
    <property type="match status" value="1"/>
</dbReference>
<dbReference type="Proteomes" id="UP000824225">
    <property type="component" value="Unassembled WGS sequence"/>
</dbReference>
<feature type="transmembrane region" description="Helical" evidence="7">
    <location>
        <begin position="352"/>
        <end position="374"/>
    </location>
</feature>
<feature type="transmembrane region" description="Helical" evidence="7">
    <location>
        <begin position="125"/>
        <end position="148"/>
    </location>
</feature>
<reference evidence="8" key="1">
    <citation type="journal article" date="2021" name="PeerJ">
        <title>Extensive microbial diversity within the chicken gut microbiome revealed by metagenomics and culture.</title>
        <authorList>
            <person name="Gilroy R."/>
            <person name="Ravi A."/>
            <person name="Getino M."/>
            <person name="Pursley I."/>
            <person name="Horton D.L."/>
            <person name="Alikhan N.F."/>
            <person name="Baker D."/>
            <person name="Gharbi K."/>
            <person name="Hall N."/>
            <person name="Watson M."/>
            <person name="Adriaenssens E.M."/>
            <person name="Foster-Nyarko E."/>
            <person name="Jarju S."/>
            <person name="Secka A."/>
            <person name="Antonio M."/>
            <person name="Oren A."/>
            <person name="Chaudhuri R.R."/>
            <person name="La Ragione R."/>
            <person name="Hildebrand F."/>
            <person name="Pallen M.J."/>
        </authorList>
    </citation>
    <scope>NUCLEOTIDE SEQUENCE</scope>
    <source>
        <strain evidence="8">CHK186-16707</strain>
    </source>
</reference>
<feature type="transmembrane region" description="Helical" evidence="7">
    <location>
        <begin position="280"/>
        <end position="304"/>
    </location>
</feature>
<feature type="transmembrane region" description="Helical" evidence="7">
    <location>
        <begin position="12"/>
        <end position="36"/>
    </location>
</feature>
<feature type="transmembrane region" description="Helical" evidence="7">
    <location>
        <begin position="84"/>
        <end position="105"/>
    </location>
</feature>
<keyword evidence="4 7" id="KW-0812">Transmembrane</keyword>
<evidence type="ECO:0000256" key="5">
    <source>
        <dbReference type="ARBA" id="ARBA00022989"/>
    </source>
</evidence>
<reference evidence="8" key="2">
    <citation type="submission" date="2021-04" db="EMBL/GenBank/DDBJ databases">
        <authorList>
            <person name="Gilroy R."/>
        </authorList>
    </citation>
    <scope>NUCLEOTIDE SEQUENCE</scope>
    <source>
        <strain evidence="8">CHK186-16707</strain>
    </source>
</reference>
<feature type="transmembrane region" description="Helical" evidence="7">
    <location>
        <begin position="56"/>
        <end position="75"/>
    </location>
</feature>
<protein>
    <submittedName>
        <fullName evidence="8">Polysulfide reductase NrfD</fullName>
    </submittedName>
</protein>
<gene>
    <name evidence="8" type="primary">nrfD</name>
    <name evidence="8" type="ORF">H9962_01360</name>
</gene>
<feature type="transmembrane region" description="Helical" evidence="7">
    <location>
        <begin position="239"/>
        <end position="260"/>
    </location>
</feature>
<dbReference type="PANTHER" id="PTHR43044:SF2">
    <property type="entry name" value="POLYSULPHIDE REDUCTASE NRFD"/>
    <property type="match status" value="1"/>
</dbReference>
<evidence type="ECO:0000256" key="1">
    <source>
        <dbReference type="ARBA" id="ARBA00004651"/>
    </source>
</evidence>
<dbReference type="PANTHER" id="PTHR43044">
    <property type="match status" value="1"/>
</dbReference>
<comment type="caution">
    <text evidence="8">The sequence shown here is derived from an EMBL/GenBank/DDBJ whole genome shotgun (WGS) entry which is preliminary data.</text>
</comment>
<name>A0A9D2KJF9_9BACT</name>
<dbReference type="GO" id="GO:0005886">
    <property type="term" value="C:plasma membrane"/>
    <property type="evidence" value="ECO:0007669"/>
    <property type="project" value="UniProtKB-SubCell"/>
</dbReference>
<organism evidence="8 9">
    <name type="scientific">Candidatus Mailhella merdigallinarum</name>
    <dbReference type="NCBI Taxonomy" id="2838658"/>
    <lineage>
        <taxon>Bacteria</taxon>
        <taxon>Pseudomonadati</taxon>
        <taxon>Thermodesulfobacteriota</taxon>
        <taxon>Desulfovibrionia</taxon>
        <taxon>Desulfovibrionales</taxon>
        <taxon>Desulfovibrionaceae</taxon>
        <taxon>Mailhella</taxon>
    </lineage>
</organism>
<feature type="transmembrane region" description="Helical" evidence="7">
    <location>
        <begin position="160"/>
        <end position="185"/>
    </location>
</feature>
<dbReference type="AlphaFoldDB" id="A0A9D2KJF9"/>
<evidence type="ECO:0000313" key="9">
    <source>
        <dbReference type="Proteomes" id="UP000824225"/>
    </source>
</evidence>
<dbReference type="EMBL" id="DXAN01000003">
    <property type="protein sequence ID" value="HJA07829.1"/>
    <property type="molecule type" value="Genomic_DNA"/>
</dbReference>
<proteinExistence type="inferred from homology"/>
<accession>A0A9D2KJF9</accession>
<feature type="transmembrane region" description="Helical" evidence="7">
    <location>
        <begin position="191"/>
        <end position="218"/>
    </location>
</feature>
<evidence type="ECO:0000256" key="3">
    <source>
        <dbReference type="ARBA" id="ARBA00022475"/>
    </source>
</evidence>